<evidence type="ECO:0000256" key="3">
    <source>
        <dbReference type="ARBA" id="ARBA00012756"/>
    </source>
</evidence>
<dbReference type="Gene3D" id="2.70.98.10">
    <property type="match status" value="1"/>
</dbReference>
<dbReference type="InterPro" id="IPR050347">
    <property type="entry name" value="Bact_Beta-galactosidase"/>
</dbReference>
<dbReference type="InterPro" id="IPR036156">
    <property type="entry name" value="Beta-gal/glucu_dom_sf"/>
</dbReference>
<dbReference type="GO" id="GO:0005990">
    <property type="term" value="P:lactose catabolic process"/>
    <property type="evidence" value="ECO:0007669"/>
    <property type="project" value="TreeGrafter"/>
</dbReference>
<dbReference type="InterPro" id="IPR013783">
    <property type="entry name" value="Ig-like_fold"/>
</dbReference>
<dbReference type="Gene3D" id="3.20.20.80">
    <property type="entry name" value="Glycosidases"/>
    <property type="match status" value="1"/>
</dbReference>
<evidence type="ECO:0000256" key="4">
    <source>
        <dbReference type="ARBA" id="ARBA00022801"/>
    </source>
</evidence>
<dbReference type="GO" id="GO:0004565">
    <property type="term" value="F:beta-galactosidase activity"/>
    <property type="evidence" value="ECO:0007669"/>
    <property type="project" value="UniProtKB-EC"/>
</dbReference>
<evidence type="ECO:0000256" key="1">
    <source>
        <dbReference type="ARBA" id="ARBA00001412"/>
    </source>
</evidence>
<gene>
    <name evidence="9" type="ORF">BSK65_23810</name>
</gene>
<dbReference type="PANTHER" id="PTHR46323:SF2">
    <property type="entry name" value="BETA-GALACTOSIDASE"/>
    <property type="match status" value="1"/>
</dbReference>
<dbReference type="InterPro" id="IPR008979">
    <property type="entry name" value="Galactose-bd-like_sf"/>
</dbReference>
<dbReference type="InterPro" id="IPR011013">
    <property type="entry name" value="Gal_mutarotase_sf_dom"/>
</dbReference>
<dbReference type="GO" id="GO:0030246">
    <property type="term" value="F:carbohydrate binding"/>
    <property type="evidence" value="ECO:0007669"/>
    <property type="project" value="InterPro"/>
</dbReference>
<comment type="caution">
    <text evidence="9">The sequence shown here is derived from an EMBL/GenBank/DDBJ whole genome shotgun (WGS) entry which is preliminary data.</text>
</comment>
<dbReference type="PANTHER" id="PTHR46323">
    <property type="entry name" value="BETA-GALACTOSIDASE"/>
    <property type="match status" value="1"/>
</dbReference>
<dbReference type="SUPFAM" id="SSF51445">
    <property type="entry name" value="(Trans)glycosidases"/>
    <property type="match status" value="1"/>
</dbReference>
<organism evidence="9 10">
    <name type="scientific">Paenibacillus odorifer</name>
    <dbReference type="NCBI Taxonomy" id="189426"/>
    <lineage>
        <taxon>Bacteria</taxon>
        <taxon>Bacillati</taxon>
        <taxon>Bacillota</taxon>
        <taxon>Bacilli</taxon>
        <taxon>Bacillales</taxon>
        <taxon>Paenibacillaceae</taxon>
        <taxon>Paenibacillus</taxon>
    </lineage>
</organism>
<dbReference type="InterPro" id="IPR006101">
    <property type="entry name" value="Glyco_hydro_2"/>
</dbReference>
<dbReference type="GO" id="GO:0009341">
    <property type="term" value="C:beta-galactosidase complex"/>
    <property type="evidence" value="ECO:0007669"/>
    <property type="project" value="TreeGrafter"/>
</dbReference>
<evidence type="ECO:0000259" key="8">
    <source>
        <dbReference type="Pfam" id="PF02837"/>
    </source>
</evidence>
<dbReference type="InterPro" id="IPR006103">
    <property type="entry name" value="Glyco_hydro_2_cat"/>
</dbReference>
<dbReference type="SUPFAM" id="SSF49785">
    <property type="entry name" value="Galactose-binding domain-like"/>
    <property type="match status" value="1"/>
</dbReference>
<feature type="domain" description="Glycoside hydrolase family 2 immunoglobulin-like beta-sandwich" evidence="6">
    <location>
        <begin position="188"/>
        <end position="296"/>
    </location>
</feature>
<evidence type="ECO:0000259" key="7">
    <source>
        <dbReference type="Pfam" id="PF02836"/>
    </source>
</evidence>
<dbReference type="Proteomes" id="UP000187425">
    <property type="component" value="Unassembled WGS sequence"/>
</dbReference>
<dbReference type="SUPFAM" id="SSF74650">
    <property type="entry name" value="Galactose mutarotase-like"/>
    <property type="match status" value="1"/>
</dbReference>
<evidence type="ECO:0000259" key="6">
    <source>
        <dbReference type="Pfam" id="PF00703"/>
    </source>
</evidence>
<dbReference type="Pfam" id="PF02836">
    <property type="entry name" value="Glyco_hydro_2_C"/>
    <property type="match status" value="1"/>
</dbReference>
<comment type="similarity">
    <text evidence="2">Belongs to the glycosyl hydrolase 2 family.</text>
</comment>
<evidence type="ECO:0000256" key="5">
    <source>
        <dbReference type="ARBA" id="ARBA00023295"/>
    </source>
</evidence>
<dbReference type="EC" id="3.2.1.23" evidence="3"/>
<protein>
    <recommendedName>
        <fullName evidence="3">beta-galactosidase</fullName>
        <ecNumber evidence="3">3.2.1.23</ecNumber>
    </recommendedName>
</protein>
<keyword evidence="4" id="KW-0378">Hydrolase</keyword>
<dbReference type="SUPFAM" id="SSF49303">
    <property type="entry name" value="beta-Galactosidase/glucuronidase domain"/>
    <property type="match status" value="2"/>
</dbReference>
<dbReference type="Gene3D" id="2.60.40.10">
    <property type="entry name" value="Immunoglobulins"/>
    <property type="match status" value="2"/>
</dbReference>
<evidence type="ECO:0000313" key="10">
    <source>
        <dbReference type="Proteomes" id="UP000187425"/>
    </source>
</evidence>
<accession>A0A1R0ZB50</accession>
<sequence>MIMATSVLNNSTAWKRPTIITKPTYTSGTKDPVICLNTCLENQWYFSMNPLSTEHIEAQNLDSYDWHEIIVPGEVAMQGYNIENDTPYYYTTSFMIPEDYDGKHVILRFHGIYSKAKVWINGLYNRDHQGGFTTWDCDITDQIRAGQATTIVVEFIDDIWDPSIGSKYAHHNIGGILRSIELIAVPKTHLTRFHYDIEFDAAYNNAFLQVSLGAALHQANAAYVQLELTDQQQSLVTLEEHSIFFEPEQQHLDISFNIQHPKKWNAEQPYLYTLHAKLFDDEHQLIEQAEVQVGFRQICFAGKNGTDPKEIYINGERIKLRGTCRHSIHPKLGRTTTPEMDIQDVILLREQNVNYVRTSHYPPSEEFLAACDALGMYVEEETAVNFQYANGPGPWRDDEPWYMNQLAEMIERDRSHPSVIIWSLANESGWRANEEGDKFRRQLQYVQQEETTRPTKFSYPFLVEDGSTTDIYSAHYIDYTNDMDYHLVTYGVSEKDIVINYSSPVIHDEYAHIACYNIEELERDNNVRNFWGESVYKIWEKIVNTHGALGGALWANIDDIFFLPDGVPERHQQHSIGTAAGYGEWGNMSDVWRRHKPEYWMTKKAYSPIRIKEGTVGNPGYAPLIISISNWFNHTNLNEVNIGYSIHVDGQIIAQPSFYGPDIKPYSSGQLELPARDWSDRERIHLQFQTSDGIVVDEYLLPIATRQFIFCDAEYEALKVEETDEQYLIRNNMVSFTYCKESAMLSQATFQNRVILTGGPHLNLIGVDLGHWIPGSIHVETCENDQQIVVTTTGQYTLGIKVLFVQKLFASGKVEIRYTLDNVERELEMQELGVAFDMPEHIDYVEWQKSGRFSVYPENHIGRLTGRANRVREASDEQPDIYGEQPAWEWKDDMRNYYLELKDDSTKGLFTNDFQTMREYIHFYAVGLADTDATLRVESNGNEAARIAYMYQPPTLVSYADTDSLTYKGEWQHLQDSKAIIGTVWHSNTPGSTIEFSFYGTGVQFMYKKHKTGGTMHVHVDDQPKHIIGTHSDIGMPLYQQRFTCRELPLAYHKITIGVPFDYEGAEVVIEAFEILNDTISAKIIAQLIINQAWYYPALGWGNYCGEPIRIESGYSQMTTFRMTNNPQMIIEYGK</sequence>
<proteinExistence type="inferred from homology"/>
<dbReference type="InterPro" id="IPR006102">
    <property type="entry name" value="Ig-like_GH2"/>
</dbReference>
<dbReference type="PRINTS" id="PR00132">
    <property type="entry name" value="GLHYDRLASE2"/>
</dbReference>
<dbReference type="AlphaFoldDB" id="A0A1R0ZB50"/>
<feature type="domain" description="Glycosyl hydrolases family 2 sugar binding" evidence="8">
    <location>
        <begin position="67"/>
        <end position="186"/>
    </location>
</feature>
<dbReference type="OrthoDB" id="9801077at2"/>
<reference evidence="9 10" key="1">
    <citation type="submission" date="2016-11" db="EMBL/GenBank/DDBJ databases">
        <title>Paenibacillus species isolates.</title>
        <authorList>
            <person name="Beno S.M."/>
        </authorList>
    </citation>
    <scope>NUCLEOTIDE SEQUENCE [LARGE SCALE GENOMIC DNA]</scope>
    <source>
        <strain evidence="9 10">FSL H7-0443</strain>
    </source>
</reference>
<dbReference type="InterPro" id="IPR006104">
    <property type="entry name" value="Glyco_hydro_2_N"/>
</dbReference>
<evidence type="ECO:0000256" key="2">
    <source>
        <dbReference type="ARBA" id="ARBA00007401"/>
    </source>
</evidence>
<dbReference type="EMBL" id="MPTW01000017">
    <property type="protein sequence ID" value="OME65817.1"/>
    <property type="molecule type" value="Genomic_DNA"/>
</dbReference>
<keyword evidence="5" id="KW-0326">Glycosidase</keyword>
<dbReference type="Pfam" id="PF00703">
    <property type="entry name" value="Glyco_hydro_2"/>
    <property type="match status" value="1"/>
</dbReference>
<name>A0A1R0ZB50_9BACL</name>
<dbReference type="InterPro" id="IPR017853">
    <property type="entry name" value="GH"/>
</dbReference>
<dbReference type="Gene3D" id="2.60.120.260">
    <property type="entry name" value="Galactose-binding domain-like"/>
    <property type="match status" value="2"/>
</dbReference>
<feature type="domain" description="Glycoside hydrolase family 2 catalytic" evidence="7">
    <location>
        <begin position="309"/>
        <end position="514"/>
    </location>
</feature>
<dbReference type="RefSeq" id="WP_076286245.1">
    <property type="nucleotide sequence ID" value="NZ_MPTW01000017.1"/>
</dbReference>
<evidence type="ECO:0000313" key="9">
    <source>
        <dbReference type="EMBL" id="OME65817.1"/>
    </source>
</evidence>
<comment type="catalytic activity">
    <reaction evidence="1">
        <text>Hydrolysis of terminal non-reducing beta-D-galactose residues in beta-D-galactosides.</text>
        <dbReference type="EC" id="3.2.1.23"/>
    </reaction>
</comment>
<dbReference type="Pfam" id="PF02837">
    <property type="entry name" value="Glyco_hydro_2_N"/>
    <property type="match status" value="1"/>
</dbReference>
<dbReference type="InterPro" id="IPR014718">
    <property type="entry name" value="GH-type_carb-bd"/>
</dbReference>